<dbReference type="SUPFAM" id="SSF49599">
    <property type="entry name" value="TRAF domain-like"/>
    <property type="match status" value="1"/>
</dbReference>
<keyword evidence="3" id="KW-0862">Zinc</keyword>
<dbReference type="PROSITE" id="PS51081">
    <property type="entry name" value="ZF_SIAH"/>
    <property type="match status" value="1"/>
</dbReference>
<accession>A0A9P0FBV1</accession>
<dbReference type="GO" id="GO:0031623">
    <property type="term" value="P:receptor internalization"/>
    <property type="evidence" value="ECO:0007669"/>
    <property type="project" value="TreeGrafter"/>
</dbReference>
<reference evidence="7" key="1">
    <citation type="submission" date="2021-12" db="EMBL/GenBank/DDBJ databases">
        <authorList>
            <person name="King R."/>
        </authorList>
    </citation>
    <scope>NUCLEOTIDE SEQUENCE</scope>
</reference>
<proteinExistence type="predicted"/>
<dbReference type="Pfam" id="PF01363">
    <property type="entry name" value="FYVE"/>
    <property type="match status" value="1"/>
</dbReference>
<dbReference type="GO" id="GO:0005769">
    <property type="term" value="C:early endosome"/>
    <property type="evidence" value="ECO:0007669"/>
    <property type="project" value="TreeGrafter"/>
</dbReference>
<evidence type="ECO:0008006" key="9">
    <source>
        <dbReference type="Google" id="ProtNLM"/>
    </source>
</evidence>
<dbReference type="InterPro" id="IPR017073">
    <property type="entry name" value="HGS/VPS27"/>
</dbReference>
<evidence type="ECO:0000256" key="3">
    <source>
        <dbReference type="ARBA" id="ARBA00022833"/>
    </source>
</evidence>
<dbReference type="PANTHER" id="PTHR46275">
    <property type="entry name" value="HEPATOCYTE GROWTH FACTOR-REGULATED TYROSINE KINASE SUBSTRATE"/>
    <property type="match status" value="1"/>
</dbReference>
<dbReference type="InterPro" id="IPR017455">
    <property type="entry name" value="Znf_FYVE-rel"/>
</dbReference>
<dbReference type="GO" id="GO:0008270">
    <property type="term" value="F:zinc ion binding"/>
    <property type="evidence" value="ECO:0007669"/>
    <property type="project" value="UniProtKB-KW"/>
</dbReference>
<name>A0A9P0FBV1_BRAAE</name>
<dbReference type="InterPro" id="IPR000306">
    <property type="entry name" value="Znf_FYVE"/>
</dbReference>
<evidence type="ECO:0000313" key="7">
    <source>
        <dbReference type="EMBL" id="CAH0549433.1"/>
    </source>
</evidence>
<dbReference type="Gene3D" id="3.30.40.10">
    <property type="entry name" value="Zinc/RING finger domain, C3HC4 (zinc finger)"/>
    <property type="match status" value="2"/>
</dbReference>
<evidence type="ECO:0000256" key="4">
    <source>
        <dbReference type="PROSITE-ProRule" id="PRU00455"/>
    </source>
</evidence>
<dbReference type="AlphaFoldDB" id="A0A9P0FBV1"/>
<dbReference type="GO" id="GO:0032456">
    <property type="term" value="P:endocytic recycling"/>
    <property type="evidence" value="ECO:0007669"/>
    <property type="project" value="TreeGrafter"/>
</dbReference>
<evidence type="ECO:0000259" key="5">
    <source>
        <dbReference type="PROSITE" id="PS50178"/>
    </source>
</evidence>
<dbReference type="InterPro" id="IPR013010">
    <property type="entry name" value="Znf_SIAH"/>
</dbReference>
<keyword evidence="1" id="KW-0479">Metal-binding</keyword>
<keyword evidence="8" id="KW-1185">Reference proteome</keyword>
<dbReference type="InterPro" id="IPR013083">
    <property type="entry name" value="Znf_RING/FYVE/PHD"/>
</dbReference>
<dbReference type="SMART" id="SM00064">
    <property type="entry name" value="FYVE"/>
    <property type="match status" value="1"/>
</dbReference>
<evidence type="ECO:0000259" key="6">
    <source>
        <dbReference type="PROSITE" id="PS51081"/>
    </source>
</evidence>
<keyword evidence="2 4" id="KW-0863">Zinc-finger</keyword>
<dbReference type="OrthoDB" id="957735at2759"/>
<protein>
    <recommendedName>
        <fullName evidence="9">E3 ubiquitin-protein ligase</fullName>
    </recommendedName>
</protein>
<feature type="domain" description="FYVE-type" evidence="5">
    <location>
        <begin position="69"/>
        <end position="129"/>
    </location>
</feature>
<dbReference type="Proteomes" id="UP001154078">
    <property type="component" value="Chromosome 11"/>
</dbReference>
<dbReference type="PANTHER" id="PTHR46275:SF1">
    <property type="entry name" value="HEPATOCYTE GROWTH FACTOR-REGULATED TYROSINE KINASE SUBSTRATE"/>
    <property type="match status" value="1"/>
</dbReference>
<dbReference type="EMBL" id="OV121142">
    <property type="protein sequence ID" value="CAH0549433.1"/>
    <property type="molecule type" value="Genomic_DNA"/>
</dbReference>
<evidence type="ECO:0000313" key="8">
    <source>
        <dbReference type="Proteomes" id="UP001154078"/>
    </source>
</evidence>
<dbReference type="SUPFAM" id="SSF57903">
    <property type="entry name" value="FYVE/PHD zinc finger"/>
    <property type="match status" value="1"/>
</dbReference>
<evidence type="ECO:0000256" key="2">
    <source>
        <dbReference type="ARBA" id="ARBA00022771"/>
    </source>
</evidence>
<gene>
    <name evidence="7" type="ORF">MELIAE_LOCUS2570</name>
</gene>
<sequence length="469" mass="53562">MPKHLNSRSQELVSSLIRYFEAERDNNGPLLPLTAVREELVSNLKSEGHKFPPLRESDAMFAVDCAPEWAIGDSCQRCRVQLTLINRKYNCRHCGQVFCLDCSQSKIPLPKFGIEIDVRVCDGCYAQEPCSWVIRVVYPIVLTKELQERFKSLSSPRISKVKESNIEQSLICWAAVAALLRVGREVSNSLKTLTLYKNVTRNRFSTLPFYQVLQLLLLLPWWSLKRNWRAFPPLTMPQKPDAQKDKQEGLQLGLGFSQSEAEAKEKENIKIALHDANNAKCEMAIETMNRFTDDLLREKIFHCQICDELCTSDIFLVKGKGNVCGKCFEEKCGEEMKSRGELNTALILIISKLKLPCKFQPKGCDKRVAPKKYSKHIGRCEFKIKPCPMVNFKGCEWKGINLEVAEHIQEIHKEDVIKSDNNIFKVEASLTEPVSVKLLSDDCNNCILETLVEDNKFYYGVFKPPTKQS</sequence>
<feature type="domain" description="SIAH-type" evidence="6">
    <location>
        <begin position="352"/>
        <end position="413"/>
    </location>
</feature>
<evidence type="ECO:0000256" key="1">
    <source>
        <dbReference type="ARBA" id="ARBA00022723"/>
    </source>
</evidence>
<dbReference type="InterPro" id="IPR011011">
    <property type="entry name" value="Znf_FYVE_PHD"/>
</dbReference>
<dbReference type="GO" id="GO:0043130">
    <property type="term" value="F:ubiquitin binding"/>
    <property type="evidence" value="ECO:0007669"/>
    <property type="project" value="TreeGrafter"/>
</dbReference>
<organism evidence="7 8">
    <name type="scientific">Brassicogethes aeneus</name>
    <name type="common">Rape pollen beetle</name>
    <name type="synonym">Meligethes aeneus</name>
    <dbReference type="NCBI Taxonomy" id="1431903"/>
    <lineage>
        <taxon>Eukaryota</taxon>
        <taxon>Metazoa</taxon>
        <taxon>Ecdysozoa</taxon>
        <taxon>Arthropoda</taxon>
        <taxon>Hexapoda</taxon>
        <taxon>Insecta</taxon>
        <taxon>Pterygota</taxon>
        <taxon>Neoptera</taxon>
        <taxon>Endopterygota</taxon>
        <taxon>Coleoptera</taxon>
        <taxon>Polyphaga</taxon>
        <taxon>Cucujiformia</taxon>
        <taxon>Nitidulidae</taxon>
        <taxon>Meligethinae</taxon>
        <taxon>Brassicogethes</taxon>
    </lineage>
</organism>
<dbReference type="Pfam" id="PF21361">
    <property type="entry name" value="Sina_ZnF"/>
    <property type="match status" value="1"/>
</dbReference>
<dbReference type="PROSITE" id="PS50178">
    <property type="entry name" value="ZF_FYVE"/>
    <property type="match status" value="1"/>
</dbReference>